<sequence length="151" mass="16710">MNDEPAPQDLLDIASTATMRARSATTVPRWVPPTAALLGGASLIVVGLARPESDDAVFWSIVSVGAAIFCVYLALMLWVWRRERKSGVVPRYLADLPTRRWQRVALFLLIVLVPAMVQGFLDGWAHVMFAVMLSGSTWWVLERQRGATCPS</sequence>
<name>A0ABW6QTK4_9NOCA</name>
<evidence type="ECO:0000256" key="1">
    <source>
        <dbReference type="SAM" id="Phobius"/>
    </source>
</evidence>
<feature type="transmembrane region" description="Helical" evidence="1">
    <location>
        <begin position="123"/>
        <end position="141"/>
    </location>
</feature>
<reference evidence="2 3" key="1">
    <citation type="submission" date="2024-10" db="EMBL/GenBank/DDBJ databases">
        <title>The Natural Products Discovery Center: Release of the First 8490 Sequenced Strains for Exploring Actinobacteria Biosynthetic Diversity.</title>
        <authorList>
            <person name="Kalkreuter E."/>
            <person name="Kautsar S.A."/>
            <person name="Yang D."/>
            <person name="Bader C.D."/>
            <person name="Teijaro C.N."/>
            <person name="Fluegel L."/>
            <person name="Davis C.M."/>
            <person name="Simpson J.R."/>
            <person name="Lauterbach L."/>
            <person name="Steele A.D."/>
            <person name="Gui C."/>
            <person name="Meng S."/>
            <person name="Li G."/>
            <person name="Viehrig K."/>
            <person name="Ye F."/>
            <person name="Su P."/>
            <person name="Kiefer A.F."/>
            <person name="Nichols A."/>
            <person name="Cepeda A.J."/>
            <person name="Yan W."/>
            <person name="Fan B."/>
            <person name="Jiang Y."/>
            <person name="Adhikari A."/>
            <person name="Zheng C.-J."/>
            <person name="Schuster L."/>
            <person name="Cowan T.M."/>
            <person name="Smanski M.J."/>
            <person name="Chevrette M.G."/>
            <person name="De Carvalho L.P.S."/>
            <person name="Shen B."/>
        </authorList>
    </citation>
    <scope>NUCLEOTIDE SEQUENCE [LARGE SCALE GENOMIC DNA]</scope>
    <source>
        <strain evidence="2 3">NPDC003040</strain>
    </source>
</reference>
<dbReference type="Proteomes" id="UP001601948">
    <property type="component" value="Unassembled WGS sequence"/>
</dbReference>
<accession>A0ABW6QTK4</accession>
<keyword evidence="1" id="KW-1133">Transmembrane helix</keyword>
<protein>
    <submittedName>
        <fullName evidence="2">Uncharacterized protein</fullName>
    </submittedName>
</protein>
<evidence type="ECO:0000313" key="2">
    <source>
        <dbReference type="EMBL" id="MFF3224579.1"/>
    </source>
</evidence>
<keyword evidence="1" id="KW-0812">Transmembrane</keyword>
<feature type="transmembrane region" description="Helical" evidence="1">
    <location>
        <begin position="101"/>
        <end position="117"/>
    </location>
</feature>
<comment type="caution">
    <text evidence="2">The sequence shown here is derived from an EMBL/GenBank/DDBJ whole genome shotgun (WGS) entry which is preliminary data.</text>
</comment>
<gene>
    <name evidence="2" type="ORF">ACFYV7_17430</name>
</gene>
<dbReference type="RefSeq" id="WP_387718473.1">
    <property type="nucleotide sequence ID" value="NZ_JBIAPI010000003.1"/>
</dbReference>
<dbReference type="EMBL" id="JBIAPI010000003">
    <property type="protein sequence ID" value="MFF3224579.1"/>
    <property type="molecule type" value="Genomic_DNA"/>
</dbReference>
<keyword evidence="3" id="KW-1185">Reference proteome</keyword>
<feature type="transmembrane region" description="Helical" evidence="1">
    <location>
        <begin position="30"/>
        <end position="50"/>
    </location>
</feature>
<evidence type="ECO:0000313" key="3">
    <source>
        <dbReference type="Proteomes" id="UP001601948"/>
    </source>
</evidence>
<feature type="transmembrane region" description="Helical" evidence="1">
    <location>
        <begin position="56"/>
        <end position="80"/>
    </location>
</feature>
<proteinExistence type="predicted"/>
<keyword evidence="1" id="KW-0472">Membrane</keyword>
<organism evidence="2 3">
    <name type="scientific">Nocardia suismassiliense</name>
    <dbReference type="NCBI Taxonomy" id="2077092"/>
    <lineage>
        <taxon>Bacteria</taxon>
        <taxon>Bacillati</taxon>
        <taxon>Actinomycetota</taxon>
        <taxon>Actinomycetes</taxon>
        <taxon>Mycobacteriales</taxon>
        <taxon>Nocardiaceae</taxon>
        <taxon>Nocardia</taxon>
    </lineage>
</organism>